<dbReference type="PANTHER" id="PTHR32319">
    <property type="entry name" value="BACTERIAL HEMOLYSIN-LIKE PROTEIN"/>
    <property type="match status" value="1"/>
</dbReference>
<sequence length="274" mass="30534">MKKERVDVLVVQQKLVASREQAKRAIMAGEVYTADNLRLDKPGIKIPSDSQLHLKQLPHTRYVGRGAYKLVKALQTFQLDLTDCLCLDIGASTGGFTDVALQQGAREVYALDVGYNQLAWKLRTDPRVRVMERVNFRYSQPEDFVDGLPEFAMTDVSFISLKLILPPLTKILVPEHDAVCLIKPQFEAGPQNVGKHGVVRDPVIHNRVLNEIIQFCLAQHYDVLGLDFSPITGGAGNIEFLIHLRLSQTPGHLAAGVNVEQVVQMAHQTLPVRN</sequence>
<organism evidence="5 6">
    <name type="scientific">Bombilactobacillus mellifer</name>
    <dbReference type="NCBI Taxonomy" id="1218492"/>
    <lineage>
        <taxon>Bacteria</taxon>
        <taxon>Bacillati</taxon>
        <taxon>Bacillota</taxon>
        <taxon>Bacilli</taxon>
        <taxon>Lactobacillales</taxon>
        <taxon>Lactobacillaceae</taxon>
        <taxon>Bombilactobacillus</taxon>
    </lineage>
</organism>
<dbReference type="Proteomes" id="UP000033558">
    <property type="component" value="Unassembled WGS sequence"/>
</dbReference>
<dbReference type="GO" id="GO:0003723">
    <property type="term" value="F:RNA binding"/>
    <property type="evidence" value="ECO:0007669"/>
    <property type="project" value="UniProtKB-KW"/>
</dbReference>
<dbReference type="InterPro" id="IPR004538">
    <property type="entry name" value="Hemolysin_A/TlyA"/>
</dbReference>
<feature type="domain" description="RNA-binding S4" evidence="4">
    <location>
        <begin position="4"/>
        <end position="69"/>
    </location>
</feature>
<dbReference type="InterPro" id="IPR036986">
    <property type="entry name" value="S4_RNA-bd_sf"/>
</dbReference>
<dbReference type="HOGENOM" id="CLU_058015_3_0_9"/>
<evidence type="ECO:0000256" key="3">
    <source>
        <dbReference type="PROSITE-ProRule" id="PRU00182"/>
    </source>
</evidence>
<dbReference type="PANTHER" id="PTHR32319:SF0">
    <property type="entry name" value="BACTERIAL HEMOLYSIN-LIKE PROTEIN"/>
    <property type="match status" value="1"/>
</dbReference>
<dbReference type="GO" id="GO:0032259">
    <property type="term" value="P:methylation"/>
    <property type="evidence" value="ECO:0007669"/>
    <property type="project" value="InterPro"/>
</dbReference>
<evidence type="ECO:0000256" key="1">
    <source>
        <dbReference type="ARBA" id="ARBA00022884"/>
    </source>
</evidence>
<comment type="caution">
    <text evidence="5">The sequence shown here is derived from an EMBL/GenBank/DDBJ whole genome shotgun (WGS) entry which is preliminary data.</text>
</comment>
<dbReference type="Gene3D" id="3.10.290.10">
    <property type="entry name" value="RNA-binding S4 domain"/>
    <property type="match status" value="1"/>
</dbReference>
<keyword evidence="6" id="KW-1185">Reference proteome</keyword>
<dbReference type="PIRSF" id="PIRSF005578">
    <property type="entry name" value="TlyA"/>
    <property type="match status" value="1"/>
</dbReference>
<reference evidence="5 6" key="1">
    <citation type="submission" date="2015-01" db="EMBL/GenBank/DDBJ databases">
        <title>Comparative genomics of the lactic acid bacteria isolated from the honey bee gut.</title>
        <authorList>
            <person name="Ellegaard K.M."/>
            <person name="Tamarit D."/>
            <person name="Javelind E."/>
            <person name="Olofsson T."/>
            <person name="Andersson S.G."/>
            <person name="Vasquez A."/>
        </authorList>
    </citation>
    <scope>NUCLEOTIDE SEQUENCE [LARGE SCALE GENOMIC DNA]</scope>
    <source>
        <strain evidence="5 6">Bin4</strain>
    </source>
</reference>
<dbReference type="PATRIC" id="fig|1218492.5.peg.803"/>
<evidence type="ECO:0000259" key="4">
    <source>
        <dbReference type="SMART" id="SM00363"/>
    </source>
</evidence>
<dbReference type="AlphaFoldDB" id="A0A0F4LUM5"/>
<comment type="similarity">
    <text evidence="2">Belongs to the TlyA family.</text>
</comment>
<dbReference type="EMBL" id="JXJQ01000006">
    <property type="protein sequence ID" value="KJY62452.1"/>
    <property type="molecule type" value="Genomic_DNA"/>
</dbReference>
<evidence type="ECO:0000256" key="2">
    <source>
        <dbReference type="ARBA" id="ARBA00029460"/>
    </source>
</evidence>
<dbReference type="GO" id="GO:0008168">
    <property type="term" value="F:methyltransferase activity"/>
    <property type="evidence" value="ECO:0007669"/>
    <property type="project" value="InterPro"/>
</dbReference>
<dbReference type="RefSeq" id="WP_046316167.1">
    <property type="nucleotide sequence ID" value="NZ_JBHSZT010000001.1"/>
</dbReference>
<evidence type="ECO:0000313" key="6">
    <source>
        <dbReference type="Proteomes" id="UP000033558"/>
    </source>
</evidence>
<dbReference type="SUPFAM" id="SSF55174">
    <property type="entry name" value="Alpha-L RNA-binding motif"/>
    <property type="match status" value="1"/>
</dbReference>
<dbReference type="PROSITE" id="PS50889">
    <property type="entry name" value="S4"/>
    <property type="match status" value="1"/>
</dbReference>
<dbReference type="InterPro" id="IPR002942">
    <property type="entry name" value="S4_RNA-bd"/>
</dbReference>
<keyword evidence="1 3" id="KW-0694">RNA-binding</keyword>
<dbReference type="InterPro" id="IPR047048">
    <property type="entry name" value="TlyA"/>
</dbReference>
<gene>
    <name evidence="5" type="ORF">JG30_06670</name>
</gene>
<dbReference type="Pfam" id="PF01728">
    <property type="entry name" value="FtsJ"/>
    <property type="match status" value="1"/>
</dbReference>
<name>A0A0F4LUM5_9LACO</name>
<accession>A0A0F4LUM5</accession>
<keyword evidence="5" id="KW-0808">Transferase</keyword>
<dbReference type="InterPro" id="IPR029063">
    <property type="entry name" value="SAM-dependent_MTases_sf"/>
</dbReference>
<dbReference type="SUPFAM" id="SSF53335">
    <property type="entry name" value="S-adenosyl-L-methionine-dependent methyltransferases"/>
    <property type="match status" value="1"/>
</dbReference>
<protein>
    <submittedName>
        <fullName evidence="5">FtsJ-like methyl-transferase</fullName>
    </submittedName>
</protein>
<evidence type="ECO:0000313" key="5">
    <source>
        <dbReference type="EMBL" id="KJY62452.1"/>
    </source>
</evidence>
<dbReference type="SMART" id="SM00363">
    <property type="entry name" value="S4"/>
    <property type="match status" value="1"/>
</dbReference>
<dbReference type="STRING" id="1218492.JG30_06670"/>
<dbReference type="CDD" id="cd00165">
    <property type="entry name" value="S4"/>
    <property type="match status" value="1"/>
</dbReference>
<dbReference type="OrthoDB" id="9784736at2"/>
<dbReference type="InterPro" id="IPR002877">
    <property type="entry name" value="RNA_MeTrfase_FtsJ_dom"/>
</dbReference>
<dbReference type="Gene3D" id="3.40.50.150">
    <property type="entry name" value="Vaccinia Virus protein VP39"/>
    <property type="match status" value="1"/>
</dbReference>
<proteinExistence type="inferred from homology"/>
<dbReference type="NCBIfam" id="TIGR00478">
    <property type="entry name" value="tly"/>
    <property type="match status" value="1"/>
</dbReference>